<comment type="caution">
    <text evidence="1">The sequence shown here is derived from an EMBL/GenBank/DDBJ whole genome shotgun (WGS) entry which is preliminary data.</text>
</comment>
<protein>
    <recommendedName>
        <fullName evidence="3">SRPBCC family protein</fullName>
    </recommendedName>
</protein>
<organism evidence="1 2">
    <name type="scientific">Flavobacterium piscis</name>
    <dbReference type="NCBI Taxonomy" id="1114874"/>
    <lineage>
        <taxon>Bacteria</taxon>
        <taxon>Pseudomonadati</taxon>
        <taxon>Bacteroidota</taxon>
        <taxon>Flavobacteriia</taxon>
        <taxon>Flavobacteriales</taxon>
        <taxon>Flavobacteriaceae</taxon>
        <taxon>Flavobacterium</taxon>
    </lineage>
</organism>
<evidence type="ECO:0000313" key="2">
    <source>
        <dbReference type="Proteomes" id="UP000093343"/>
    </source>
</evidence>
<gene>
    <name evidence="1" type="ORF">FLP_16860</name>
</gene>
<dbReference type="RefSeq" id="WP_065450703.1">
    <property type="nucleotide sequence ID" value="NZ_LVEN01000038.1"/>
</dbReference>
<evidence type="ECO:0000313" key="1">
    <source>
        <dbReference type="EMBL" id="OCB71182.1"/>
    </source>
</evidence>
<keyword evidence="2" id="KW-1185">Reference proteome</keyword>
<dbReference type="EMBL" id="LVEN01000038">
    <property type="protein sequence ID" value="OCB71182.1"/>
    <property type="molecule type" value="Genomic_DNA"/>
</dbReference>
<accession>A0ABX2XFK5</accession>
<dbReference type="Proteomes" id="UP000093343">
    <property type="component" value="Unassembled WGS sequence"/>
</dbReference>
<sequence length="170" mass="20306">MIKDLHSFVRIEVPRAEIFPHFFAYNLLKVFEKLWYVPKFLSPTFKNNFSKPGTGNYIIYFDDNNTARYQLLTFLQDISFSTQINDLTAVRFIGLKFVECHFSFSDLETGKTNIQFECLLKLSSRFWGLLFETLARKTVQRHLDTFLIQSAKEYEQFWLLKRRDTFVQNI</sequence>
<name>A0ABX2XFK5_9FLAO</name>
<proteinExistence type="predicted"/>
<reference evidence="2" key="1">
    <citation type="submission" date="2016-03" db="EMBL/GenBank/DDBJ databases">
        <title>Draft genome sequence of Paenibacillus glacialis DSM 22343.</title>
        <authorList>
            <person name="Shin S.-K."/>
            <person name="Yi H."/>
        </authorList>
    </citation>
    <scope>NUCLEOTIDE SEQUENCE [LARGE SCALE GENOMIC DNA]</scope>
    <source>
        <strain evidence="2">CCUG 60099</strain>
    </source>
</reference>
<evidence type="ECO:0008006" key="3">
    <source>
        <dbReference type="Google" id="ProtNLM"/>
    </source>
</evidence>